<dbReference type="PATRIC" id="fig|1050174.4.peg.1835"/>
<sequence>MKENMSAWAGRVDGSGKEHARWNSVIQPIGFDARYPGVAVLGFASDEGVRRNHGRVGAATAPDVIRSALGGLAIHHEFPLYDVGTVTVRGEDLEGGHAFLSDAVQEILGGGHVAVVLGGGHETAFGTHMGLRAALPDAEIGIINLDAHFDLRTADRPSSGTPFKQIADAVGRDLNYSVFGISRPNNTRILFDTADYLGVRYTLDDELAELKPAEAAELIRETAEKVDYLHLSIDLDVLPAAVAPGVSAPAAVGVELATIRAMARAAAATGKLKLVDVVELNPKYDIDNRTAKVAARLVDDIVAELAKRAS</sequence>
<name>A0A0G3GR75_9CORY</name>
<dbReference type="GO" id="GO:0033389">
    <property type="term" value="P:putrescine biosynthetic process from arginine, via agmatine"/>
    <property type="evidence" value="ECO:0007669"/>
    <property type="project" value="TreeGrafter"/>
</dbReference>
<gene>
    <name evidence="5 10" type="primary">hutG</name>
    <name evidence="10" type="ORF">CEPID_09125</name>
</gene>
<keyword evidence="2 5" id="KW-0378">Hydrolase</keyword>
<evidence type="ECO:0000313" key="10">
    <source>
        <dbReference type="EMBL" id="AKK03671.1"/>
    </source>
</evidence>
<keyword evidence="4 5" id="KW-0464">Manganese</keyword>
<evidence type="ECO:0000256" key="1">
    <source>
        <dbReference type="ARBA" id="ARBA00022723"/>
    </source>
</evidence>
<feature type="binding site" evidence="5">
    <location>
        <position position="234"/>
    </location>
    <ligand>
        <name>Mn(2+)</name>
        <dbReference type="ChEBI" id="CHEBI:29035"/>
        <label>1</label>
    </ligand>
</feature>
<comment type="cofactor">
    <cofactor evidence="5 7">
        <name>Mn(2+)</name>
        <dbReference type="ChEBI" id="CHEBI:29035"/>
    </cofactor>
    <text evidence="5 7">Binds 2 manganese ions per subunit.</text>
</comment>
<evidence type="ECO:0000256" key="6">
    <source>
        <dbReference type="NCBIfam" id="TIGR01227"/>
    </source>
</evidence>
<dbReference type="PROSITE" id="PS01053">
    <property type="entry name" value="ARGINASE_1"/>
    <property type="match status" value="1"/>
</dbReference>
<evidence type="ECO:0000256" key="7">
    <source>
        <dbReference type="PIRSR" id="PIRSR036979-1"/>
    </source>
</evidence>
<feature type="binding site" evidence="5 7">
    <location>
        <position position="234"/>
    </location>
    <ligand>
        <name>Mn(2+)</name>
        <dbReference type="ChEBI" id="CHEBI:29035"/>
        <label>2</label>
    </ligand>
</feature>
<comment type="catalytic activity">
    <reaction evidence="5">
        <text>N-formimidoyl-L-glutamate + H2O = formamide + L-glutamate</text>
        <dbReference type="Rhea" id="RHEA:22492"/>
        <dbReference type="ChEBI" id="CHEBI:15377"/>
        <dbReference type="ChEBI" id="CHEBI:16397"/>
        <dbReference type="ChEBI" id="CHEBI:29985"/>
        <dbReference type="ChEBI" id="CHEBI:58928"/>
        <dbReference type="EC" id="3.5.3.8"/>
    </reaction>
</comment>
<dbReference type="InterPro" id="IPR023696">
    <property type="entry name" value="Ureohydrolase_dom_sf"/>
</dbReference>
<dbReference type="PANTHER" id="PTHR11358:SF35">
    <property type="entry name" value="FORMIMIDOYLGLUTAMASE"/>
    <property type="match status" value="1"/>
</dbReference>
<dbReference type="InterPro" id="IPR006035">
    <property type="entry name" value="Ureohydrolase"/>
</dbReference>
<feature type="binding site" evidence="5 7">
    <location>
        <position position="121"/>
    </location>
    <ligand>
        <name>Mn(2+)</name>
        <dbReference type="ChEBI" id="CHEBI:29035"/>
        <label>1</label>
    </ligand>
</feature>
<evidence type="ECO:0000256" key="9">
    <source>
        <dbReference type="RuleBase" id="RU003684"/>
    </source>
</evidence>
<dbReference type="CDD" id="cd09988">
    <property type="entry name" value="Formimidoylglutamase"/>
    <property type="match status" value="1"/>
</dbReference>
<dbReference type="Gene3D" id="3.40.800.10">
    <property type="entry name" value="Ureohydrolase domain"/>
    <property type="match status" value="1"/>
</dbReference>
<dbReference type="PROSITE" id="PS51409">
    <property type="entry name" value="ARGINASE_2"/>
    <property type="match status" value="1"/>
</dbReference>
<comment type="similarity">
    <text evidence="5 8 9">Belongs to the arginase family.</text>
</comment>
<evidence type="ECO:0000256" key="8">
    <source>
        <dbReference type="PROSITE-ProRule" id="PRU00742"/>
    </source>
</evidence>
<feature type="binding site" evidence="5 7">
    <location>
        <position position="150"/>
    </location>
    <ligand>
        <name>Mn(2+)</name>
        <dbReference type="ChEBI" id="CHEBI:29035"/>
        <label>1</label>
    </ligand>
</feature>
<feature type="binding site" evidence="7">
    <location>
        <position position="148"/>
    </location>
    <ligand>
        <name>Mn(2+)</name>
        <dbReference type="ChEBI" id="CHEBI:29035"/>
        <label>1</label>
    </ligand>
</feature>
<evidence type="ECO:0000256" key="5">
    <source>
        <dbReference type="HAMAP-Rule" id="MF_00737"/>
    </source>
</evidence>
<dbReference type="GO" id="GO:0050415">
    <property type="term" value="F:formimidoylglutamase activity"/>
    <property type="evidence" value="ECO:0007669"/>
    <property type="project" value="UniProtKB-UniRule"/>
</dbReference>
<dbReference type="SUPFAM" id="SSF52768">
    <property type="entry name" value="Arginase/deacetylase"/>
    <property type="match status" value="1"/>
</dbReference>
<feature type="binding site" evidence="7">
    <location>
        <position position="236"/>
    </location>
    <ligand>
        <name>Mn(2+)</name>
        <dbReference type="ChEBI" id="CHEBI:29035"/>
        <label>1</label>
    </ligand>
</feature>
<proteinExistence type="inferred from homology"/>
<feature type="binding site" evidence="5 7">
    <location>
        <position position="146"/>
    </location>
    <ligand>
        <name>Mn(2+)</name>
        <dbReference type="ChEBI" id="CHEBI:29035"/>
        <label>1</label>
    </ligand>
</feature>
<dbReference type="GO" id="GO:0008783">
    <property type="term" value="F:agmatinase activity"/>
    <property type="evidence" value="ECO:0007669"/>
    <property type="project" value="TreeGrafter"/>
</dbReference>
<keyword evidence="3 5" id="KW-0369">Histidine metabolism</keyword>
<feature type="binding site" evidence="5">
    <location>
        <position position="148"/>
    </location>
    <ligand>
        <name>Mn(2+)</name>
        <dbReference type="ChEBI" id="CHEBI:29035"/>
        <label>2</label>
    </ligand>
</feature>
<comment type="pathway">
    <text evidence="5">Amino-acid degradation; L-histidine degradation into L-glutamate; L-glutamate from N-formimidoyl-L-glutamate (hydrolase route): step 1/1.</text>
</comment>
<feature type="binding site" evidence="5">
    <location>
        <position position="146"/>
    </location>
    <ligand>
        <name>Mn(2+)</name>
        <dbReference type="ChEBI" id="CHEBI:29035"/>
        <label>2</label>
    </ligand>
</feature>
<dbReference type="EC" id="3.5.3.8" evidence="5 6"/>
<evidence type="ECO:0000256" key="4">
    <source>
        <dbReference type="ARBA" id="ARBA00023211"/>
    </source>
</evidence>
<dbReference type="GO" id="GO:0019557">
    <property type="term" value="P:L-histidine catabolic process to glutamate and formate"/>
    <property type="evidence" value="ECO:0007669"/>
    <property type="project" value="UniProtKB-UniPathway"/>
</dbReference>
<protein>
    <recommendedName>
        <fullName evidence="5 6">Formimidoylglutamase</fullName>
        <ecNumber evidence="5 6">3.5.3.8</ecNumber>
    </recommendedName>
    <alternativeName>
        <fullName evidence="5">Formiminoglutamase</fullName>
    </alternativeName>
    <alternativeName>
        <fullName evidence="5">Formiminoglutamate hydrolase</fullName>
    </alternativeName>
</protein>
<dbReference type="Pfam" id="PF00491">
    <property type="entry name" value="Arginase"/>
    <property type="match status" value="1"/>
</dbReference>
<dbReference type="UniPathway" id="UPA00379">
    <property type="reaction ID" value="UER00552"/>
</dbReference>
<dbReference type="RefSeq" id="WP_047241458.1">
    <property type="nucleotide sequence ID" value="NZ_CP011541.1"/>
</dbReference>
<dbReference type="PANTHER" id="PTHR11358">
    <property type="entry name" value="ARGINASE/AGMATINASE"/>
    <property type="match status" value="1"/>
</dbReference>
<accession>A0A0G3GR75</accession>
<dbReference type="STRING" id="1050174.CEPID_09125"/>
<dbReference type="GO" id="GO:0019556">
    <property type="term" value="P:L-histidine catabolic process to glutamate and formamide"/>
    <property type="evidence" value="ECO:0007669"/>
    <property type="project" value="UniProtKB-UniRule"/>
</dbReference>
<feature type="binding site" evidence="5">
    <location>
        <position position="236"/>
    </location>
    <ligand>
        <name>Mn(2+)</name>
        <dbReference type="ChEBI" id="CHEBI:29035"/>
        <label>2</label>
    </ligand>
</feature>
<dbReference type="NCBIfam" id="TIGR01227">
    <property type="entry name" value="hutG"/>
    <property type="match status" value="1"/>
</dbReference>
<reference evidence="10 11" key="1">
    <citation type="submission" date="2015-05" db="EMBL/GenBank/DDBJ databases">
        <title>Complete genome sequence of Corynebacterium epidermidicanis DSM 45586, isolated from the skin of a dog suffering from pruritus.</title>
        <authorList>
            <person name="Ruckert C."/>
            <person name="Albersmeier A."/>
            <person name="Winkler A."/>
            <person name="Tauch A."/>
        </authorList>
    </citation>
    <scope>NUCLEOTIDE SEQUENCE [LARGE SCALE GENOMIC DNA]</scope>
    <source>
        <strain evidence="10 11">DSM 45586</strain>
    </source>
</reference>
<dbReference type="HAMAP" id="MF_00737">
    <property type="entry name" value="Formimidoylglutam"/>
    <property type="match status" value="1"/>
</dbReference>
<keyword evidence="11" id="KW-1185">Reference proteome</keyword>
<evidence type="ECO:0000313" key="11">
    <source>
        <dbReference type="Proteomes" id="UP000035368"/>
    </source>
</evidence>
<dbReference type="InterPro" id="IPR020855">
    <property type="entry name" value="Ureohydrolase_Mn_BS"/>
</dbReference>
<evidence type="ECO:0000256" key="3">
    <source>
        <dbReference type="ARBA" id="ARBA00022808"/>
    </source>
</evidence>
<dbReference type="Proteomes" id="UP000035368">
    <property type="component" value="Chromosome"/>
</dbReference>
<dbReference type="AlphaFoldDB" id="A0A0G3GR75"/>
<organism evidence="10 11">
    <name type="scientific">Corynebacterium epidermidicanis</name>
    <dbReference type="NCBI Taxonomy" id="1050174"/>
    <lineage>
        <taxon>Bacteria</taxon>
        <taxon>Bacillati</taxon>
        <taxon>Actinomycetota</taxon>
        <taxon>Actinomycetes</taxon>
        <taxon>Mycobacteriales</taxon>
        <taxon>Corynebacteriaceae</taxon>
        <taxon>Corynebacterium</taxon>
    </lineage>
</organism>
<evidence type="ECO:0000256" key="2">
    <source>
        <dbReference type="ARBA" id="ARBA00022801"/>
    </source>
</evidence>
<dbReference type="EMBL" id="CP011541">
    <property type="protein sequence ID" value="AKK03671.1"/>
    <property type="molecule type" value="Genomic_DNA"/>
</dbReference>
<comment type="function">
    <text evidence="5">Catalyzes the conversion of N-formimidoyl-L-glutamate to L-glutamate and formamide.</text>
</comment>
<keyword evidence="1 5" id="KW-0479">Metal-binding</keyword>
<dbReference type="GO" id="GO:0030145">
    <property type="term" value="F:manganese ion binding"/>
    <property type="evidence" value="ECO:0007669"/>
    <property type="project" value="UniProtKB-UniRule"/>
</dbReference>
<dbReference type="InterPro" id="IPR005923">
    <property type="entry name" value="HutG"/>
</dbReference>
<dbReference type="KEGG" id="cei:CEPID_09125"/>
<dbReference type="PIRSF" id="PIRSF036979">
    <property type="entry name" value="Arginase"/>
    <property type="match status" value="1"/>
</dbReference>
<dbReference type="PRINTS" id="PR00116">
    <property type="entry name" value="ARGINASE"/>
</dbReference>